<dbReference type="SUPFAM" id="SSF55729">
    <property type="entry name" value="Acyl-CoA N-acyltransferases (Nat)"/>
    <property type="match status" value="1"/>
</dbReference>
<name>A0A5C7GHV7_9FLAO</name>
<dbReference type="AlphaFoldDB" id="A0A5C7GHV7"/>
<dbReference type="PANTHER" id="PTHR43792">
    <property type="entry name" value="GNAT FAMILY, PUTATIVE (AFU_ORTHOLOGUE AFUA_3G00765)-RELATED-RELATED"/>
    <property type="match status" value="1"/>
</dbReference>
<proteinExistence type="inferred from homology"/>
<dbReference type="Proteomes" id="UP000321080">
    <property type="component" value="Unassembled WGS sequence"/>
</dbReference>
<dbReference type="GO" id="GO:0016747">
    <property type="term" value="F:acyltransferase activity, transferring groups other than amino-acyl groups"/>
    <property type="evidence" value="ECO:0007669"/>
    <property type="project" value="InterPro"/>
</dbReference>
<evidence type="ECO:0000256" key="3">
    <source>
        <dbReference type="ARBA" id="ARBA00038502"/>
    </source>
</evidence>
<keyword evidence="6" id="KW-1185">Reference proteome</keyword>
<dbReference type="OrthoDB" id="883856at2"/>
<organism evidence="5 6">
    <name type="scientific">Seonamhaeicola maritimus</name>
    <dbReference type="NCBI Taxonomy" id="2591822"/>
    <lineage>
        <taxon>Bacteria</taxon>
        <taxon>Pseudomonadati</taxon>
        <taxon>Bacteroidota</taxon>
        <taxon>Flavobacteriia</taxon>
        <taxon>Flavobacteriales</taxon>
        <taxon>Flavobacteriaceae</taxon>
    </lineage>
</organism>
<sequence>MRFDFDTFYIEPIQIQDAWNICNFVTANEDRLKRYFPKTLEQNLSPDLSKIFADKKVKQFKLKQEFLFTIKENQPNNLIGLIYLKSLDWGRKQGEFAYCVHYGFEGKGITSQAIKILSEFAFETVGLESIQIIVYKTNYGSVKVAENCNFTWIKTLEKEHTPPGEAPMDMELYELYKEIE</sequence>
<keyword evidence="2" id="KW-0012">Acyltransferase</keyword>
<accession>A0A5C7GHV7</accession>
<dbReference type="Pfam" id="PF13302">
    <property type="entry name" value="Acetyltransf_3"/>
    <property type="match status" value="1"/>
</dbReference>
<evidence type="ECO:0000313" key="6">
    <source>
        <dbReference type="Proteomes" id="UP000321080"/>
    </source>
</evidence>
<keyword evidence="1 5" id="KW-0808">Transferase</keyword>
<comment type="caution">
    <text evidence="5">The sequence shown here is derived from an EMBL/GenBank/DDBJ whole genome shotgun (WGS) entry which is preliminary data.</text>
</comment>
<dbReference type="RefSeq" id="WP_147768262.1">
    <property type="nucleotide sequence ID" value="NZ_VRKQ01000010.1"/>
</dbReference>
<evidence type="ECO:0000313" key="5">
    <source>
        <dbReference type="EMBL" id="TXG37083.1"/>
    </source>
</evidence>
<gene>
    <name evidence="5" type="ORF">FUA22_10995</name>
</gene>
<feature type="domain" description="N-acetyltransferase" evidence="4">
    <location>
        <begin position="9"/>
        <end position="151"/>
    </location>
</feature>
<comment type="similarity">
    <text evidence="3">Belongs to the acetyltransferase family. RimJ subfamily.</text>
</comment>
<evidence type="ECO:0000256" key="1">
    <source>
        <dbReference type="ARBA" id="ARBA00022679"/>
    </source>
</evidence>
<evidence type="ECO:0000259" key="4">
    <source>
        <dbReference type="Pfam" id="PF13302"/>
    </source>
</evidence>
<dbReference type="PANTHER" id="PTHR43792:SF8">
    <property type="entry name" value="[RIBOSOMAL PROTEIN US5]-ALANINE N-ACETYLTRANSFERASE"/>
    <property type="match status" value="1"/>
</dbReference>
<protein>
    <submittedName>
        <fullName evidence="5">GNAT family N-acetyltransferase</fullName>
    </submittedName>
</protein>
<dbReference type="InterPro" id="IPR051531">
    <property type="entry name" value="N-acetyltransferase"/>
</dbReference>
<dbReference type="InterPro" id="IPR016181">
    <property type="entry name" value="Acyl_CoA_acyltransferase"/>
</dbReference>
<reference evidence="5 6" key="1">
    <citation type="submission" date="2019-08" db="EMBL/GenBank/DDBJ databases">
        <title>Seonamhaeicola sediminis sp. nov., isolated from marine sediment.</title>
        <authorList>
            <person name="Cao W.R."/>
        </authorList>
    </citation>
    <scope>NUCLEOTIDE SEQUENCE [LARGE SCALE GENOMIC DNA]</scope>
    <source>
        <strain evidence="5 6">1505</strain>
    </source>
</reference>
<dbReference type="EMBL" id="VRKQ01000010">
    <property type="protein sequence ID" value="TXG37083.1"/>
    <property type="molecule type" value="Genomic_DNA"/>
</dbReference>
<dbReference type="InterPro" id="IPR000182">
    <property type="entry name" value="GNAT_dom"/>
</dbReference>
<dbReference type="Gene3D" id="3.40.630.30">
    <property type="match status" value="1"/>
</dbReference>
<evidence type="ECO:0000256" key="2">
    <source>
        <dbReference type="ARBA" id="ARBA00023315"/>
    </source>
</evidence>